<dbReference type="OrthoDB" id="9758917at2"/>
<evidence type="ECO:0000256" key="4">
    <source>
        <dbReference type="SAM" id="MobiDB-lite"/>
    </source>
</evidence>
<dbReference type="Proteomes" id="UP000196320">
    <property type="component" value="Unassembled WGS sequence"/>
</dbReference>
<organism evidence="7 8">
    <name type="scientific">Microbacterium esteraromaticum</name>
    <dbReference type="NCBI Taxonomy" id="57043"/>
    <lineage>
        <taxon>Bacteria</taxon>
        <taxon>Bacillati</taxon>
        <taxon>Actinomycetota</taxon>
        <taxon>Actinomycetes</taxon>
        <taxon>Micrococcales</taxon>
        <taxon>Microbacteriaceae</taxon>
        <taxon>Microbacterium</taxon>
    </lineage>
</organism>
<dbReference type="Pfam" id="PF13365">
    <property type="entry name" value="Trypsin_2"/>
    <property type="match status" value="1"/>
</dbReference>
<dbReference type="GO" id="GO:0004252">
    <property type="term" value="F:serine-type endopeptidase activity"/>
    <property type="evidence" value="ECO:0007669"/>
    <property type="project" value="InterPro"/>
</dbReference>
<evidence type="ECO:0000313" key="7">
    <source>
        <dbReference type="EMBL" id="SJN30299.1"/>
    </source>
</evidence>
<dbReference type="PANTHER" id="PTHR43343:SF3">
    <property type="entry name" value="PROTEASE DO-LIKE 8, CHLOROPLASTIC"/>
    <property type="match status" value="1"/>
</dbReference>
<dbReference type="InterPro" id="IPR009003">
    <property type="entry name" value="Peptidase_S1_PA"/>
</dbReference>
<feature type="region of interest" description="Disordered" evidence="4">
    <location>
        <begin position="355"/>
        <end position="389"/>
    </location>
</feature>
<feature type="compositionally biased region" description="Polar residues" evidence="4">
    <location>
        <begin position="96"/>
        <end position="108"/>
    </location>
</feature>
<dbReference type="PANTHER" id="PTHR43343">
    <property type="entry name" value="PEPTIDASE S12"/>
    <property type="match status" value="1"/>
</dbReference>
<evidence type="ECO:0000256" key="2">
    <source>
        <dbReference type="ARBA" id="ARBA00022670"/>
    </source>
</evidence>
<dbReference type="Gene3D" id="2.40.10.10">
    <property type="entry name" value="Trypsin-like serine proteases"/>
    <property type="match status" value="2"/>
</dbReference>
<accession>A0A1R4JE90</accession>
<dbReference type="SUPFAM" id="SSF50156">
    <property type="entry name" value="PDZ domain-like"/>
    <property type="match status" value="1"/>
</dbReference>
<dbReference type="InterPro" id="IPR036034">
    <property type="entry name" value="PDZ_sf"/>
</dbReference>
<keyword evidence="8" id="KW-1185">Reference proteome</keyword>
<comment type="similarity">
    <text evidence="1">Belongs to the peptidase S1C family.</text>
</comment>
<keyword evidence="5" id="KW-1133">Transmembrane helix</keyword>
<keyword evidence="5" id="KW-0812">Transmembrane</keyword>
<feature type="transmembrane region" description="Helical" evidence="5">
    <location>
        <begin position="169"/>
        <end position="195"/>
    </location>
</feature>
<dbReference type="InterPro" id="IPR001478">
    <property type="entry name" value="PDZ"/>
</dbReference>
<dbReference type="SUPFAM" id="SSF50494">
    <property type="entry name" value="Trypsin-like serine proteases"/>
    <property type="match status" value="1"/>
</dbReference>
<feature type="region of interest" description="Disordered" evidence="4">
    <location>
        <begin position="1"/>
        <end position="163"/>
    </location>
</feature>
<evidence type="ECO:0000256" key="1">
    <source>
        <dbReference type="ARBA" id="ARBA00010541"/>
    </source>
</evidence>
<protein>
    <submittedName>
        <fullName evidence="7">Outer membrane stress sensor protease DegS</fullName>
    </submittedName>
</protein>
<sequence length="565" mass="55751">MNENNNHGEASNPEVPNASATPSSPESPRASAPDAGAQTPGSQGAPTWQPPYGAPAQQGSAPGYVAPQQAGQPVQPPHPAQSGASPQPTHPGYSQWAAQGSPTQQYGSAPQPPSGQPLHATSGQPALGTAFGQAAYATQPTSPLDPSLLTPTQTHASETQKKSGAPVKIAGLILAAALVGGVAGFGGSAIGSAVFNPPTSQSASGPEAVTVNNPGSVNETTAIAADVLPSVVTIEVAGSKESGSGSGVVLNKDGYVLTNTHVVTLGGAVADPTIRVTTSDGRIYTGTVVGTDPIYDLAVIKLKGAKDLKPIEFADSGNLNVGDTAVAVGAPLGLANSVTTGIVSALNRSIQVASSALPEQGTEDQQPDQQGDGGEGSQGGPFQFDIPGMGSQQAKQSISIAVIQTDAAINPGNSGGALVNSEGHLIGINVAIATAGGSSSSSESGSIGLGFSIPSNIAKRVADEIISDGSATHGLLGATVRDASSMQDATVAGAVIVDPTPGGAAAKEGLKKGDVVTEFNGVPITNASDLTAQVRAAAAGSKATVTYVRSGKSYTADVTLGELKL</sequence>
<dbReference type="Gene3D" id="2.30.42.10">
    <property type="match status" value="1"/>
</dbReference>
<evidence type="ECO:0000256" key="3">
    <source>
        <dbReference type="ARBA" id="ARBA00022801"/>
    </source>
</evidence>
<name>A0A1R4JE90_9MICO</name>
<dbReference type="PRINTS" id="PR00834">
    <property type="entry name" value="PROTEASES2C"/>
</dbReference>
<evidence type="ECO:0000313" key="8">
    <source>
        <dbReference type="Proteomes" id="UP000196320"/>
    </source>
</evidence>
<keyword evidence="2 7" id="KW-0645">Protease</keyword>
<dbReference type="InterPro" id="IPR001940">
    <property type="entry name" value="Peptidase_S1C"/>
</dbReference>
<feature type="compositionally biased region" description="Low complexity" evidence="4">
    <location>
        <begin position="16"/>
        <end position="35"/>
    </location>
</feature>
<dbReference type="PROSITE" id="PS50106">
    <property type="entry name" value="PDZ"/>
    <property type="match status" value="1"/>
</dbReference>
<dbReference type="AlphaFoldDB" id="A0A1R4JE90"/>
<feature type="compositionally biased region" description="Low complexity" evidence="4">
    <location>
        <begin position="138"/>
        <end position="154"/>
    </location>
</feature>
<reference evidence="7 8" key="1">
    <citation type="submission" date="2017-02" db="EMBL/GenBank/DDBJ databases">
        <authorList>
            <person name="Peterson S.W."/>
        </authorList>
    </citation>
    <scope>NUCLEOTIDE SEQUENCE [LARGE SCALE GENOMIC DNA]</scope>
    <source>
        <strain evidence="7 8">B Mb 05.01</strain>
    </source>
</reference>
<dbReference type="EMBL" id="FUKO01000019">
    <property type="protein sequence ID" value="SJN30299.1"/>
    <property type="molecule type" value="Genomic_DNA"/>
</dbReference>
<dbReference type="InterPro" id="IPR043504">
    <property type="entry name" value="Peptidase_S1_PA_chymotrypsin"/>
</dbReference>
<dbReference type="Pfam" id="PF13180">
    <property type="entry name" value="PDZ_2"/>
    <property type="match status" value="1"/>
</dbReference>
<evidence type="ECO:0000259" key="6">
    <source>
        <dbReference type="PROSITE" id="PS50106"/>
    </source>
</evidence>
<evidence type="ECO:0000256" key="5">
    <source>
        <dbReference type="SAM" id="Phobius"/>
    </source>
</evidence>
<dbReference type="SMART" id="SM00228">
    <property type="entry name" value="PDZ"/>
    <property type="match status" value="1"/>
</dbReference>
<keyword evidence="3" id="KW-0378">Hydrolase</keyword>
<dbReference type="InterPro" id="IPR051201">
    <property type="entry name" value="Chloro_Bact_Ser_Proteases"/>
</dbReference>
<gene>
    <name evidence="7" type="ORF">FM104_06910</name>
</gene>
<feature type="domain" description="PDZ" evidence="6">
    <location>
        <begin position="465"/>
        <end position="551"/>
    </location>
</feature>
<keyword evidence="5" id="KW-0472">Membrane</keyword>
<proteinExistence type="inferred from homology"/>
<dbReference type="GO" id="GO:0006508">
    <property type="term" value="P:proteolysis"/>
    <property type="evidence" value="ECO:0007669"/>
    <property type="project" value="UniProtKB-KW"/>
</dbReference>
<dbReference type="RefSeq" id="WP_087130698.1">
    <property type="nucleotide sequence ID" value="NZ_FUKO01000019.1"/>
</dbReference>